<evidence type="ECO:0000256" key="2">
    <source>
        <dbReference type="ARBA" id="ARBA00023157"/>
    </source>
</evidence>
<feature type="domain" description="CUB" evidence="4">
    <location>
        <begin position="72"/>
        <end position="176"/>
    </location>
</feature>
<dbReference type="CDD" id="cd00041">
    <property type="entry name" value="CUB"/>
    <property type="match status" value="1"/>
</dbReference>
<keyword evidence="2" id="KW-1015">Disulfide bond</keyword>
<evidence type="ECO:0000256" key="3">
    <source>
        <dbReference type="PROSITE-ProRule" id="PRU00059"/>
    </source>
</evidence>
<protein>
    <recommendedName>
        <fullName evidence="4">CUB domain-containing protein</fullName>
    </recommendedName>
</protein>
<dbReference type="InterPro" id="IPR035914">
    <property type="entry name" value="Sperma_CUB_dom_sf"/>
</dbReference>
<evidence type="ECO:0000259" key="4">
    <source>
        <dbReference type="PROSITE" id="PS01180"/>
    </source>
</evidence>
<comment type="caution">
    <text evidence="3">Lacks conserved residue(s) required for the propagation of feature annotation.</text>
</comment>
<dbReference type="Pfam" id="PF00431">
    <property type="entry name" value="CUB"/>
    <property type="match status" value="1"/>
</dbReference>
<accession>A0A8S3RRK1</accession>
<organism evidence="5 6">
    <name type="scientific">Mytilus edulis</name>
    <name type="common">Blue mussel</name>
    <dbReference type="NCBI Taxonomy" id="6550"/>
    <lineage>
        <taxon>Eukaryota</taxon>
        <taxon>Metazoa</taxon>
        <taxon>Spiralia</taxon>
        <taxon>Lophotrochozoa</taxon>
        <taxon>Mollusca</taxon>
        <taxon>Bivalvia</taxon>
        <taxon>Autobranchia</taxon>
        <taxon>Pteriomorphia</taxon>
        <taxon>Mytilida</taxon>
        <taxon>Mytiloidea</taxon>
        <taxon>Mytilidae</taxon>
        <taxon>Mytilinae</taxon>
        <taxon>Mytilus</taxon>
    </lineage>
</organism>
<gene>
    <name evidence="5" type="ORF">MEDL_25199</name>
</gene>
<dbReference type="SMART" id="SM00042">
    <property type="entry name" value="CUB"/>
    <property type="match status" value="1"/>
</dbReference>
<keyword evidence="1" id="KW-0677">Repeat</keyword>
<dbReference type="AlphaFoldDB" id="A0A8S3RRK1"/>
<dbReference type="Gene3D" id="2.60.120.290">
    <property type="entry name" value="Spermadhesin, CUB domain"/>
    <property type="match status" value="1"/>
</dbReference>
<evidence type="ECO:0000256" key="1">
    <source>
        <dbReference type="ARBA" id="ARBA00022737"/>
    </source>
</evidence>
<proteinExistence type="predicted"/>
<dbReference type="PANTHER" id="PTHR24251">
    <property type="entry name" value="OVOCHYMASE-RELATED"/>
    <property type="match status" value="1"/>
</dbReference>
<sequence length="178" mass="20268">MLVFGNIGPKQCIKECMLHYGCNAVNYDSANLNCELLAFTSPNDTLLYWKGKHFSEINESVQNENSCWPNPCRGKTKCEAAYSNQFICVTYDNNRRAWSFETQYGRKIVIHFLAFSTEDCHDVLKIYTSLDKSSHLALCGTSIPTDIVSVDNTVHIEFSSDHSIRHTGFLIYLYTVTI</sequence>
<dbReference type="Proteomes" id="UP000683360">
    <property type="component" value="Unassembled WGS sequence"/>
</dbReference>
<dbReference type="PROSITE" id="PS01180">
    <property type="entry name" value="CUB"/>
    <property type="match status" value="1"/>
</dbReference>
<dbReference type="SUPFAM" id="SSF49854">
    <property type="entry name" value="Spermadhesin, CUB domain"/>
    <property type="match status" value="1"/>
</dbReference>
<evidence type="ECO:0000313" key="6">
    <source>
        <dbReference type="Proteomes" id="UP000683360"/>
    </source>
</evidence>
<comment type="caution">
    <text evidence="5">The sequence shown here is derived from an EMBL/GenBank/DDBJ whole genome shotgun (WGS) entry which is preliminary data.</text>
</comment>
<dbReference type="PANTHER" id="PTHR24251:SF37">
    <property type="entry name" value="CUB DOMAIN-CONTAINING PROTEIN"/>
    <property type="match status" value="1"/>
</dbReference>
<dbReference type="OrthoDB" id="6121873at2759"/>
<dbReference type="EMBL" id="CAJPWZ010001255">
    <property type="protein sequence ID" value="CAG2211104.1"/>
    <property type="molecule type" value="Genomic_DNA"/>
</dbReference>
<reference evidence="5" key="1">
    <citation type="submission" date="2021-03" db="EMBL/GenBank/DDBJ databases">
        <authorList>
            <person name="Bekaert M."/>
        </authorList>
    </citation>
    <scope>NUCLEOTIDE SEQUENCE</scope>
</reference>
<evidence type="ECO:0000313" key="5">
    <source>
        <dbReference type="EMBL" id="CAG2211104.1"/>
    </source>
</evidence>
<name>A0A8S3RRK1_MYTED</name>
<keyword evidence="6" id="KW-1185">Reference proteome</keyword>
<dbReference type="InterPro" id="IPR000859">
    <property type="entry name" value="CUB_dom"/>
</dbReference>